<protein>
    <recommendedName>
        <fullName evidence="7">Calcineurin-like phosphoesterase domain-containing protein</fullName>
    </recommendedName>
</protein>
<keyword evidence="2" id="KW-0325">Glycoprotein</keyword>
<reference evidence="5 6" key="1">
    <citation type="submission" date="2019-01" db="EMBL/GenBank/DDBJ databases">
        <authorList>
            <person name="Ferrante I. M."/>
        </authorList>
    </citation>
    <scope>NUCLEOTIDE SEQUENCE [LARGE SCALE GENOMIC DNA]</scope>
    <source>
        <strain evidence="5 6">B856</strain>
    </source>
</reference>
<keyword evidence="4" id="KW-0812">Transmembrane</keyword>
<evidence type="ECO:0000256" key="1">
    <source>
        <dbReference type="ARBA" id="ARBA00022801"/>
    </source>
</evidence>
<keyword evidence="4" id="KW-1133">Transmembrane helix</keyword>
<evidence type="ECO:0000313" key="5">
    <source>
        <dbReference type="EMBL" id="VEU33603.1"/>
    </source>
</evidence>
<evidence type="ECO:0008006" key="7">
    <source>
        <dbReference type="Google" id="ProtNLM"/>
    </source>
</evidence>
<gene>
    <name evidence="5" type="ORF">PSNMU_V1.4_AUG-EV-PASAV3_0000300</name>
</gene>
<sequence>MGLFLWLSDLHLDPLYGTTYAASHQSGENCRLAGNETLLHYPLGRVGCDSPPSLLDSSLRSAAGNAKIYHTGINGSEENRYDRGDKSSIEFIVVTGDFSRHSMEKVRGRDPIAFAESVLSSCIGSIASAFPGVPIVPVLGNNDLVPDYYLDTTTTIATTDTDYNSTSGEVDDENYLPPNSNPMLVMVQNGFQESFLSDEEIQTFARGGYFSRVIETASDPPSSILILSLNTIIYSVKHEPHEPTLVPESDGEETGDDDDPLGQFDWIESQLEAAAANHSNISAVYMVGHIAPSIGSYRHSDLWQQRYIDRYFSILKAYTSRSSATTNADSHPPPILGNLYGHVHTEEFRLLTYQDEDDDDENNSSNSTPALVLPLHVAASLTPIYGANPSYRIVEFDNGSGTLLDYTTYYLDLDRFPVESPSEGDDSPSAKNVSWTKLPGFAETYGVPDLSADSLERILERLEGELQASIRAEEKAVELGREFAAHTKDSSRLWDIFLKRQMVYSSTPDDGDDENNGEIDTMIDWLCTLRAVSKESYTLCVEGKQSAVAAVTTTAPSGGVLLFLFAGMAIAISVVLVLVLFAGKQFRTRPKRRHYRRPSQGELPTDGVVVVPTITGAAAGDPPEVNAGTIGAIERELT</sequence>
<dbReference type="PANTHER" id="PTHR10340">
    <property type="entry name" value="SPHINGOMYELIN PHOSPHODIESTERASE"/>
    <property type="match status" value="1"/>
</dbReference>
<evidence type="ECO:0000256" key="2">
    <source>
        <dbReference type="ARBA" id="ARBA00023180"/>
    </source>
</evidence>
<dbReference type="OrthoDB" id="348678at2759"/>
<keyword evidence="6" id="KW-1185">Reference proteome</keyword>
<dbReference type="Gene3D" id="3.60.21.10">
    <property type="match status" value="1"/>
</dbReference>
<proteinExistence type="predicted"/>
<dbReference type="EMBL" id="CAACVS010000003">
    <property type="protein sequence ID" value="VEU33603.1"/>
    <property type="molecule type" value="Genomic_DNA"/>
</dbReference>
<dbReference type="GO" id="GO:0016787">
    <property type="term" value="F:hydrolase activity"/>
    <property type="evidence" value="ECO:0007669"/>
    <property type="project" value="UniProtKB-KW"/>
</dbReference>
<evidence type="ECO:0000256" key="3">
    <source>
        <dbReference type="SAM" id="MobiDB-lite"/>
    </source>
</evidence>
<keyword evidence="4" id="KW-0472">Membrane</keyword>
<feature type="transmembrane region" description="Helical" evidence="4">
    <location>
        <begin position="560"/>
        <end position="583"/>
    </location>
</feature>
<dbReference type="Proteomes" id="UP000291116">
    <property type="component" value="Unassembled WGS sequence"/>
</dbReference>
<evidence type="ECO:0000313" key="6">
    <source>
        <dbReference type="Proteomes" id="UP000291116"/>
    </source>
</evidence>
<feature type="region of interest" description="Disordered" evidence="3">
    <location>
        <begin position="242"/>
        <end position="261"/>
    </location>
</feature>
<name>A0A448YUY5_9STRA</name>
<dbReference type="PANTHER" id="PTHR10340:SF57">
    <property type="entry name" value="METALLOPHOS DOMAIN-CONTAINING PROTEIN"/>
    <property type="match status" value="1"/>
</dbReference>
<evidence type="ECO:0000256" key="4">
    <source>
        <dbReference type="SAM" id="Phobius"/>
    </source>
</evidence>
<dbReference type="AlphaFoldDB" id="A0A448YUY5"/>
<feature type="compositionally biased region" description="Acidic residues" evidence="3">
    <location>
        <begin position="249"/>
        <end position="260"/>
    </location>
</feature>
<keyword evidence="1" id="KW-0378">Hydrolase</keyword>
<dbReference type="SUPFAM" id="SSF56300">
    <property type="entry name" value="Metallo-dependent phosphatases"/>
    <property type="match status" value="1"/>
</dbReference>
<accession>A0A448YUY5</accession>
<organism evidence="5 6">
    <name type="scientific">Pseudo-nitzschia multistriata</name>
    <dbReference type="NCBI Taxonomy" id="183589"/>
    <lineage>
        <taxon>Eukaryota</taxon>
        <taxon>Sar</taxon>
        <taxon>Stramenopiles</taxon>
        <taxon>Ochrophyta</taxon>
        <taxon>Bacillariophyta</taxon>
        <taxon>Bacillariophyceae</taxon>
        <taxon>Bacillariophycidae</taxon>
        <taxon>Bacillariales</taxon>
        <taxon>Bacillariaceae</taxon>
        <taxon>Pseudo-nitzschia</taxon>
    </lineage>
</organism>
<dbReference type="InterPro" id="IPR029052">
    <property type="entry name" value="Metallo-depent_PP-like"/>
</dbReference>